<organism evidence="4 5">
    <name type="scientific">Leptidea sinapis</name>
    <dbReference type="NCBI Taxonomy" id="189913"/>
    <lineage>
        <taxon>Eukaryota</taxon>
        <taxon>Metazoa</taxon>
        <taxon>Ecdysozoa</taxon>
        <taxon>Arthropoda</taxon>
        <taxon>Hexapoda</taxon>
        <taxon>Insecta</taxon>
        <taxon>Pterygota</taxon>
        <taxon>Neoptera</taxon>
        <taxon>Endopterygota</taxon>
        <taxon>Lepidoptera</taxon>
        <taxon>Glossata</taxon>
        <taxon>Ditrysia</taxon>
        <taxon>Papilionoidea</taxon>
        <taxon>Pieridae</taxon>
        <taxon>Dismorphiinae</taxon>
        <taxon>Leptidea</taxon>
    </lineage>
</organism>
<sequence>KELVDFIADYLENIRDFQVYPSVQPGYLHKRLPTEAPQHPEQWDDIFKDVKDHIMPGASSPAGTELETIAMNWLGKLLGLPECFLNEKNDSCGGGVIQH</sequence>
<evidence type="ECO:0000256" key="1">
    <source>
        <dbReference type="ARBA" id="ARBA00001933"/>
    </source>
</evidence>
<dbReference type="Pfam" id="PF00282">
    <property type="entry name" value="Pyridoxal_deC"/>
    <property type="match status" value="1"/>
</dbReference>
<keyword evidence="5" id="KW-1185">Reference proteome</keyword>
<gene>
    <name evidence="4" type="ORF">LSINAPIS_LOCUS5581</name>
</gene>
<comment type="cofactor">
    <cofactor evidence="1">
        <name>pyridoxal 5'-phosphate</name>
        <dbReference type="ChEBI" id="CHEBI:597326"/>
    </cofactor>
</comment>
<keyword evidence="2" id="KW-0210">Decarboxylase</keyword>
<reference evidence="4 5" key="1">
    <citation type="submission" date="2017-07" db="EMBL/GenBank/DDBJ databases">
        <authorList>
            <person name="Talla V."/>
            <person name="Backstrom N."/>
        </authorList>
    </citation>
    <scope>NUCLEOTIDE SEQUENCE [LARGE SCALE GENOMIC DNA]</scope>
</reference>
<feature type="non-terminal residue" evidence="4">
    <location>
        <position position="1"/>
    </location>
</feature>
<dbReference type="GO" id="GO:0016831">
    <property type="term" value="F:carboxy-lyase activity"/>
    <property type="evidence" value="ECO:0007669"/>
    <property type="project" value="UniProtKB-KW"/>
</dbReference>
<evidence type="ECO:0000256" key="3">
    <source>
        <dbReference type="ARBA" id="ARBA00022898"/>
    </source>
</evidence>
<keyword evidence="2" id="KW-0456">Lyase</keyword>
<dbReference type="PANTHER" id="PTHR11999:SF70">
    <property type="entry name" value="MIP05841P"/>
    <property type="match status" value="1"/>
</dbReference>
<dbReference type="GO" id="GO:0005737">
    <property type="term" value="C:cytoplasm"/>
    <property type="evidence" value="ECO:0007669"/>
    <property type="project" value="TreeGrafter"/>
</dbReference>
<dbReference type="InterPro" id="IPR010977">
    <property type="entry name" value="Aromatic_deC"/>
</dbReference>
<dbReference type="Gene3D" id="1.20.1340.10">
    <property type="entry name" value="dopa decarboxylase, N-terminal domain"/>
    <property type="match status" value="1"/>
</dbReference>
<dbReference type="EMBL" id="FZQP02001622">
    <property type="protein sequence ID" value="VVC93377.1"/>
    <property type="molecule type" value="Genomic_DNA"/>
</dbReference>
<evidence type="ECO:0000313" key="5">
    <source>
        <dbReference type="Proteomes" id="UP000324832"/>
    </source>
</evidence>
<dbReference type="AlphaFoldDB" id="A0A5E4Q8P7"/>
<dbReference type="GO" id="GO:0019752">
    <property type="term" value="P:carboxylic acid metabolic process"/>
    <property type="evidence" value="ECO:0007669"/>
    <property type="project" value="InterPro"/>
</dbReference>
<dbReference type="PANTHER" id="PTHR11999">
    <property type="entry name" value="GROUP II PYRIDOXAL-5-PHOSPHATE DECARBOXYLASE"/>
    <property type="match status" value="1"/>
</dbReference>
<dbReference type="SUPFAM" id="SSF53383">
    <property type="entry name" value="PLP-dependent transferases"/>
    <property type="match status" value="1"/>
</dbReference>
<dbReference type="GO" id="GO:0030170">
    <property type="term" value="F:pyridoxal phosphate binding"/>
    <property type="evidence" value="ECO:0007669"/>
    <property type="project" value="InterPro"/>
</dbReference>
<accession>A0A5E4Q8P7</accession>
<dbReference type="GO" id="GO:0006520">
    <property type="term" value="P:amino acid metabolic process"/>
    <property type="evidence" value="ECO:0007669"/>
    <property type="project" value="InterPro"/>
</dbReference>
<dbReference type="InterPro" id="IPR002129">
    <property type="entry name" value="PyrdxlP-dep_de-COase"/>
</dbReference>
<keyword evidence="3" id="KW-0663">Pyridoxal phosphate</keyword>
<proteinExistence type="predicted"/>
<dbReference type="Proteomes" id="UP000324832">
    <property type="component" value="Unassembled WGS sequence"/>
</dbReference>
<feature type="non-terminal residue" evidence="4">
    <location>
        <position position="99"/>
    </location>
</feature>
<protein>
    <submittedName>
        <fullName evidence="4">Uncharacterized protein</fullName>
    </submittedName>
</protein>
<dbReference type="PRINTS" id="PR00800">
    <property type="entry name" value="YHDCRBOXLASE"/>
</dbReference>
<evidence type="ECO:0000313" key="4">
    <source>
        <dbReference type="EMBL" id="VVC93377.1"/>
    </source>
</evidence>
<evidence type="ECO:0000256" key="2">
    <source>
        <dbReference type="ARBA" id="ARBA00022793"/>
    </source>
</evidence>
<name>A0A5E4Q8P7_9NEOP</name>
<dbReference type="InterPro" id="IPR015424">
    <property type="entry name" value="PyrdxlP-dep_Trfase"/>
</dbReference>